<name>A0ABS4Y436_9ACTN</name>
<keyword evidence="2" id="KW-1185">Reference proteome</keyword>
<evidence type="ECO:0000313" key="1">
    <source>
        <dbReference type="EMBL" id="MBP2403491.1"/>
    </source>
</evidence>
<organism evidence="1 2">
    <name type="scientific">Streptomyces syringium</name>
    <dbReference type="NCBI Taxonomy" id="76729"/>
    <lineage>
        <taxon>Bacteria</taxon>
        <taxon>Bacillati</taxon>
        <taxon>Actinomycetota</taxon>
        <taxon>Actinomycetes</taxon>
        <taxon>Kitasatosporales</taxon>
        <taxon>Streptomycetaceae</taxon>
        <taxon>Streptomyces</taxon>
    </lineage>
</organism>
<evidence type="ECO:0000313" key="2">
    <source>
        <dbReference type="Proteomes" id="UP001519291"/>
    </source>
</evidence>
<dbReference type="Proteomes" id="UP001519291">
    <property type="component" value="Unassembled WGS sequence"/>
</dbReference>
<sequence>MPDFIRRWTRWARAPFPRRSAGITRAVAPPPPASPYGLWATAHGFDVVRRPVHHAEAGR</sequence>
<reference evidence="1 2" key="1">
    <citation type="submission" date="2021-03" db="EMBL/GenBank/DDBJ databases">
        <title>Sequencing the genomes of 1000 actinobacteria strains.</title>
        <authorList>
            <person name="Klenk H.-P."/>
        </authorList>
    </citation>
    <scope>NUCLEOTIDE SEQUENCE [LARGE SCALE GENOMIC DNA]</scope>
    <source>
        <strain evidence="1 2">DSM 41480</strain>
    </source>
</reference>
<comment type="caution">
    <text evidence="1">The sequence shown here is derived from an EMBL/GenBank/DDBJ whole genome shotgun (WGS) entry which is preliminary data.</text>
</comment>
<dbReference type="EMBL" id="JAGIOH010000001">
    <property type="protein sequence ID" value="MBP2403491.1"/>
    <property type="molecule type" value="Genomic_DNA"/>
</dbReference>
<proteinExistence type="predicted"/>
<accession>A0ABS4Y436</accession>
<protein>
    <submittedName>
        <fullName evidence="1">Uncharacterized protein</fullName>
    </submittedName>
</protein>
<gene>
    <name evidence="1" type="ORF">JO379_002960</name>
</gene>